<evidence type="ECO:0000259" key="2">
    <source>
        <dbReference type="Pfam" id="PF09374"/>
    </source>
</evidence>
<dbReference type="Pfam" id="PF09374">
    <property type="entry name" value="PG_binding_3"/>
    <property type="match status" value="1"/>
</dbReference>
<sequence>MSSFDDAFEALIGNEGGFVDNKDDPGGATRWGITERVARASGYTGSMRVLSLNTAKAIAKKLYWDPLHCDEYDPRIGFQLLDANYNGGHAVLWMQQAAGAHADGILGPATIAAVKAADVPRFIMRFIAVRQNYLTACKPWPIFGRGWIHRTSANLLKGAS</sequence>
<dbReference type="AlphaFoldDB" id="A0A1B4G342"/>
<dbReference type="Gene3D" id="1.20.141.10">
    <property type="entry name" value="Chitosanase, subunit A, domain 1"/>
    <property type="match status" value="1"/>
</dbReference>
<dbReference type="InterPro" id="IPR018537">
    <property type="entry name" value="Peptidoglycan-bd_3"/>
</dbReference>
<dbReference type="InterPro" id="IPR023346">
    <property type="entry name" value="Lysozyme-like_dom_sf"/>
</dbReference>
<gene>
    <name evidence="3" type="ORF">WS71_24285</name>
</gene>
<accession>A0A1B4G342</accession>
<evidence type="ECO:0000313" key="4">
    <source>
        <dbReference type="Proteomes" id="UP000067711"/>
    </source>
</evidence>
<dbReference type="EMBL" id="CP013389">
    <property type="protein sequence ID" value="AOJ10332.1"/>
    <property type="molecule type" value="Genomic_DNA"/>
</dbReference>
<evidence type="ECO:0000259" key="1">
    <source>
        <dbReference type="Pfam" id="PF05838"/>
    </source>
</evidence>
<dbReference type="Pfam" id="PF05838">
    <property type="entry name" value="Glyco_hydro_108"/>
    <property type="match status" value="1"/>
</dbReference>
<dbReference type="Proteomes" id="UP000067711">
    <property type="component" value="Chromosome 1"/>
</dbReference>
<reference evidence="3 4" key="1">
    <citation type="submission" date="2015-12" db="EMBL/GenBank/DDBJ databases">
        <title>Diversity of Burkholderia near neighbor genomes.</title>
        <authorList>
            <person name="Sahl J."/>
            <person name="Wagner D."/>
            <person name="Keim P."/>
        </authorList>
    </citation>
    <scope>NUCLEOTIDE SEQUENCE [LARGE SCALE GENOMIC DNA]</scope>
    <source>
        <strain evidence="3 4">BDU8</strain>
    </source>
</reference>
<organism evidence="3 4">
    <name type="scientific">Burkholderia mayonis</name>
    <dbReference type="NCBI Taxonomy" id="1385591"/>
    <lineage>
        <taxon>Bacteria</taxon>
        <taxon>Pseudomonadati</taxon>
        <taxon>Pseudomonadota</taxon>
        <taxon>Betaproteobacteria</taxon>
        <taxon>Burkholderiales</taxon>
        <taxon>Burkholderiaceae</taxon>
        <taxon>Burkholderia</taxon>
        <taxon>pseudomallei group</taxon>
    </lineage>
</organism>
<dbReference type="RefSeq" id="WP_066489786.1">
    <property type="nucleotide sequence ID" value="NZ_CP013389.1"/>
</dbReference>
<name>A0A1B4G342_9BURK</name>
<protein>
    <submittedName>
        <fullName evidence="3">Uncharacterized protein</fullName>
    </submittedName>
</protein>
<dbReference type="InterPro" id="IPR008565">
    <property type="entry name" value="TtsA-like_GH18_dom"/>
</dbReference>
<dbReference type="CDD" id="cd13926">
    <property type="entry name" value="N-acetylmuramidase_GH108"/>
    <property type="match status" value="1"/>
</dbReference>
<feature type="domain" description="Peptidoglycan binding" evidence="2">
    <location>
        <begin position="89"/>
        <end position="150"/>
    </location>
</feature>
<evidence type="ECO:0000313" key="3">
    <source>
        <dbReference type="EMBL" id="AOJ10332.1"/>
    </source>
</evidence>
<dbReference type="SUPFAM" id="SSF53955">
    <property type="entry name" value="Lysozyme-like"/>
    <property type="match status" value="1"/>
</dbReference>
<proteinExistence type="predicted"/>
<feature type="domain" description="TtsA-like Glycoside hydrolase family 108" evidence="1">
    <location>
        <begin position="9"/>
        <end position="88"/>
    </location>
</feature>